<protein>
    <submittedName>
        <fullName evidence="2">Uncharacterized protein</fullName>
    </submittedName>
</protein>
<feature type="region of interest" description="Disordered" evidence="1">
    <location>
        <begin position="177"/>
        <end position="292"/>
    </location>
</feature>
<dbReference type="PANTHER" id="PTHR47372">
    <property type="entry name" value="DAUER UP-REGULATED-RELATED"/>
    <property type="match status" value="1"/>
</dbReference>
<dbReference type="Proteomes" id="UP000199341">
    <property type="component" value="Unassembled WGS sequence"/>
</dbReference>
<proteinExistence type="predicted"/>
<feature type="compositionally biased region" description="Gly residues" evidence="1">
    <location>
        <begin position="177"/>
        <end position="198"/>
    </location>
</feature>
<feature type="compositionally biased region" description="Basic and acidic residues" evidence="1">
    <location>
        <begin position="10"/>
        <end position="36"/>
    </location>
</feature>
<keyword evidence="3" id="KW-1185">Reference proteome</keyword>
<sequence length="292" mass="29543">MTLVADDVDDTGRPEDEGAQERDNWESDGSFDRDGDPDVLLDVPNLSVEEIDLEVEDLRGRVSLHAEVLELLKLDVGVDVALGRVHLGIKGVEAQALLKVRLDNVAAIIERVLATIDRNPQILEQIASGAGRALGEVGRGAGDAAGEVGRGAGDAAGEVGRGASRAVGEVGRGAGDAAGEVGRGAGDAVGEVGQGAGEAAGEVGKGAKEAAGGAGKAVEGVGDSAGKAVEDVSDDVGEVEGAIEGQAGYTAESVERKSDGGSGGGSRSGGKRRKRVRESEGERPRRSARRRA</sequence>
<accession>A0A1H0L586</accession>
<dbReference type="EMBL" id="FNIE01000011">
    <property type="protein sequence ID" value="SDO63434.1"/>
    <property type="molecule type" value="Genomic_DNA"/>
</dbReference>
<evidence type="ECO:0000256" key="1">
    <source>
        <dbReference type="SAM" id="MobiDB-lite"/>
    </source>
</evidence>
<evidence type="ECO:0000313" key="3">
    <source>
        <dbReference type="Proteomes" id="UP000199341"/>
    </source>
</evidence>
<dbReference type="AlphaFoldDB" id="A0A1H0L586"/>
<organism evidence="2 3">
    <name type="scientific">Actinacidiphila guanduensis</name>
    <dbReference type="NCBI Taxonomy" id="310781"/>
    <lineage>
        <taxon>Bacteria</taxon>
        <taxon>Bacillati</taxon>
        <taxon>Actinomycetota</taxon>
        <taxon>Actinomycetes</taxon>
        <taxon>Kitasatosporales</taxon>
        <taxon>Streptomycetaceae</taxon>
        <taxon>Actinacidiphila</taxon>
    </lineage>
</organism>
<name>A0A1H0L586_9ACTN</name>
<dbReference type="STRING" id="310781.SAMN05216259_11189"/>
<dbReference type="PANTHER" id="PTHR47372:SF11">
    <property type="entry name" value="RE19971P"/>
    <property type="match status" value="1"/>
</dbReference>
<evidence type="ECO:0000313" key="2">
    <source>
        <dbReference type="EMBL" id="SDO63434.1"/>
    </source>
</evidence>
<reference evidence="2 3" key="1">
    <citation type="submission" date="2016-10" db="EMBL/GenBank/DDBJ databases">
        <authorList>
            <person name="de Groot N.N."/>
        </authorList>
    </citation>
    <scope>NUCLEOTIDE SEQUENCE [LARGE SCALE GENOMIC DNA]</scope>
    <source>
        <strain evidence="2 3">CGMCC 4.2022</strain>
    </source>
</reference>
<feature type="region of interest" description="Disordered" evidence="1">
    <location>
        <begin position="1"/>
        <end position="37"/>
    </location>
</feature>
<gene>
    <name evidence="2" type="ORF">SAMN05216259_11189</name>
</gene>